<dbReference type="InterPro" id="IPR004839">
    <property type="entry name" value="Aminotransferase_I/II_large"/>
</dbReference>
<dbReference type="InterPro" id="IPR005861">
    <property type="entry name" value="HisP_aminotrans"/>
</dbReference>
<comment type="catalytic activity">
    <reaction evidence="10 11">
        <text>L-histidinol phosphate + 2-oxoglutarate = 3-(imidazol-4-yl)-2-oxopropyl phosphate + L-glutamate</text>
        <dbReference type="Rhea" id="RHEA:23744"/>
        <dbReference type="ChEBI" id="CHEBI:16810"/>
        <dbReference type="ChEBI" id="CHEBI:29985"/>
        <dbReference type="ChEBI" id="CHEBI:57766"/>
        <dbReference type="ChEBI" id="CHEBI:57980"/>
        <dbReference type="EC" id="2.6.1.9"/>
    </reaction>
</comment>
<dbReference type="EC" id="2.6.1.9" evidence="11"/>
<comment type="subunit">
    <text evidence="4 11">Homodimer.</text>
</comment>
<keyword evidence="6 11" id="KW-0028">Amino-acid biosynthesis</keyword>
<feature type="domain" description="Aminotransferase class I/classII large" evidence="12">
    <location>
        <begin position="37"/>
        <end position="366"/>
    </location>
</feature>
<organism evidence="13 14">
    <name type="scientific">Desulfotignum balticum</name>
    <dbReference type="NCBI Taxonomy" id="115781"/>
    <lineage>
        <taxon>Bacteria</taxon>
        <taxon>Pseudomonadati</taxon>
        <taxon>Thermodesulfobacteriota</taxon>
        <taxon>Desulfobacteria</taxon>
        <taxon>Desulfobacterales</taxon>
        <taxon>Desulfobacteraceae</taxon>
        <taxon>Desulfotignum</taxon>
    </lineage>
</organism>
<evidence type="ECO:0000313" key="13">
    <source>
        <dbReference type="EMBL" id="MBG0778683.1"/>
    </source>
</evidence>
<dbReference type="EMBL" id="JACCQK010000080">
    <property type="protein sequence ID" value="MBG0778683.1"/>
    <property type="molecule type" value="Genomic_DNA"/>
</dbReference>
<evidence type="ECO:0000256" key="11">
    <source>
        <dbReference type="HAMAP-Rule" id="MF_01023"/>
    </source>
</evidence>
<dbReference type="Proteomes" id="UP000706172">
    <property type="component" value="Unassembled WGS sequence"/>
</dbReference>
<dbReference type="InterPro" id="IPR015424">
    <property type="entry name" value="PyrdxlP-dep_Trfase"/>
</dbReference>
<dbReference type="InterPro" id="IPR015421">
    <property type="entry name" value="PyrdxlP-dep_Trfase_major"/>
</dbReference>
<dbReference type="GO" id="GO:0004400">
    <property type="term" value="F:histidinol-phosphate transaminase activity"/>
    <property type="evidence" value="ECO:0007669"/>
    <property type="project" value="UniProtKB-UniRule"/>
</dbReference>
<dbReference type="GO" id="GO:0030170">
    <property type="term" value="F:pyridoxal phosphate binding"/>
    <property type="evidence" value="ECO:0007669"/>
    <property type="project" value="InterPro"/>
</dbReference>
<accession>A0A931G7K7</accession>
<dbReference type="PROSITE" id="PS00599">
    <property type="entry name" value="AA_TRANSFER_CLASS_2"/>
    <property type="match status" value="1"/>
</dbReference>
<sequence length="373" mass="41562">MPEFDVTSFAREHVARMAPYVPGKPILEVRQEYGLDKVVKLSSNECPFELPAALGEAVAEAVTGSNRYPDALCRQLRARVAARLKISETHLIFCNGAEEGIRLIAQVFLNQGEKAVIPTPIFDAYSTATLLMGGQPVKLALKGHRIDLDAVLSFCKQEKDIKLVWLCSPSNPTGDILTKKEMDGFLTQLPPHIMVVLDEAYREFVTDDQAVCTENYLEKDPRVIGLRTFSKAYGLAGLRIGYIVAHPRVIALVNNVKLPFNVNSAAMAAAGYMLEERDFAEKHVALAVSERTFMREQLCRRGLEVPESQANFLFVKLPDNTRLDGTALFHRLLPKGFVVRPGTAFGVPGYFRMSLGTREDNLEFLQEFDRAMP</sequence>
<comment type="similarity">
    <text evidence="3 11">Belongs to the class-II pyridoxal-phosphate-dependent aminotransferase family. Histidinol-phosphate aminotransferase subfamily.</text>
</comment>
<comment type="caution">
    <text evidence="13">The sequence shown here is derived from an EMBL/GenBank/DDBJ whole genome shotgun (WGS) entry which is preliminary data.</text>
</comment>
<feature type="modified residue" description="N6-(pyridoxal phosphate)lysine" evidence="11">
    <location>
        <position position="231"/>
    </location>
</feature>
<dbReference type="InterPro" id="IPR001917">
    <property type="entry name" value="Aminotrans_II_pyridoxalP_BS"/>
</dbReference>
<keyword evidence="5 11" id="KW-0032">Aminotransferase</keyword>
<keyword evidence="8 11" id="KW-0663">Pyridoxal phosphate</keyword>
<evidence type="ECO:0000259" key="12">
    <source>
        <dbReference type="Pfam" id="PF00155"/>
    </source>
</evidence>
<dbReference type="HAMAP" id="MF_01023">
    <property type="entry name" value="HisC_aminotrans_2"/>
    <property type="match status" value="1"/>
</dbReference>
<dbReference type="AlphaFoldDB" id="A0A931G7K7"/>
<protein>
    <recommendedName>
        <fullName evidence="11">Histidinol-phosphate aminotransferase</fullName>
        <ecNumber evidence="11">2.6.1.9</ecNumber>
    </recommendedName>
    <alternativeName>
        <fullName evidence="11">Imidazole acetol-phosphate transaminase</fullName>
    </alternativeName>
</protein>
<comment type="pathway">
    <text evidence="2 11">Amino-acid biosynthesis; L-histidine biosynthesis; L-histidine from 5-phospho-alpha-D-ribose 1-diphosphate: step 7/9.</text>
</comment>
<dbReference type="Gene3D" id="3.90.1150.10">
    <property type="entry name" value="Aspartate Aminotransferase, domain 1"/>
    <property type="match status" value="1"/>
</dbReference>
<evidence type="ECO:0000313" key="14">
    <source>
        <dbReference type="Proteomes" id="UP000706172"/>
    </source>
</evidence>
<dbReference type="InterPro" id="IPR015422">
    <property type="entry name" value="PyrdxlP-dep_Trfase_small"/>
</dbReference>
<evidence type="ECO:0000256" key="8">
    <source>
        <dbReference type="ARBA" id="ARBA00022898"/>
    </source>
</evidence>
<evidence type="ECO:0000256" key="3">
    <source>
        <dbReference type="ARBA" id="ARBA00007970"/>
    </source>
</evidence>
<evidence type="ECO:0000256" key="4">
    <source>
        <dbReference type="ARBA" id="ARBA00011738"/>
    </source>
</evidence>
<dbReference type="GO" id="GO:0000105">
    <property type="term" value="P:L-histidine biosynthetic process"/>
    <property type="evidence" value="ECO:0007669"/>
    <property type="project" value="UniProtKB-UniRule"/>
</dbReference>
<comment type="cofactor">
    <cofactor evidence="1 11">
        <name>pyridoxal 5'-phosphate</name>
        <dbReference type="ChEBI" id="CHEBI:597326"/>
    </cofactor>
</comment>
<gene>
    <name evidence="11 13" type="primary">hisC</name>
    <name evidence="13" type="ORF">H0S81_01965</name>
</gene>
<dbReference type="CDD" id="cd00609">
    <property type="entry name" value="AAT_like"/>
    <property type="match status" value="1"/>
</dbReference>
<evidence type="ECO:0000256" key="6">
    <source>
        <dbReference type="ARBA" id="ARBA00022605"/>
    </source>
</evidence>
<keyword evidence="7 11" id="KW-0808">Transferase</keyword>
<proteinExistence type="inferred from homology"/>
<dbReference type="NCBIfam" id="TIGR01141">
    <property type="entry name" value="hisC"/>
    <property type="match status" value="1"/>
</dbReference>
<dbReference type="PANTHER" id="PTHR43643:SF6">
    <property type="entry name" value="HISTIDINOL-PHOSPHATE AMINOTRANSFERASE"/>
    <property type="match status" value="1"/>
</dbReference>
<name>A0A931G7K7_9BACT</name>
<evidence type="ECO:0000256" key="10">
    <source>
        <dbReference type="ARBA" id="ARBA00047481"/>
    </source>
</evidence>
<evidence type="ECO:0000256" key="2">
    <source>
        <dbReference type="ARBA" id="ARBA00005011"/>
    </source>
</evidence>
<dbReference type="Pfam" id="PF00155">
    <property type="entry name" value="Aminotran_1_2"/>
    <property type="match status" value="1"/>
</dbReference>
<evidence type="ECO:0000256" key="1">
    <source>
        <dbReference type="ARBA" id="ARBA00001933"/>
    </source>
</evidence>
<dbReference type="SUPFAM" id="SSF53383">
    <property type="entry name" value="PLP-dependent transferases"/>
    <property type="match status" value="1"/>
</dbReference>
<evidence type="ECO:0000256" key="5">
    <source>
        <dbReference type="ARBA" id="ARBA00022576"/>
    </source>
</evidence>
<dbReference type="PANTHER" id="PTHR43643">
    <property type="entry name" value="HISTIDINOL-PHOSPHATE AMINOTRANSFERASE 2"/>
    <property type="match status" value="1"/>
</dbReference>
<dbReference type="Gene3D" id="3.40.640.10">
    <property type="entry name" value="Type I PLP-dependent aspartate aminotransferase-like (Major domain)"/>
    <property type="match status" value="1"/>
</dbReference>
<evidence type="ECO:0000256" key="7">
    <source>
        <dbReference type="ARBA" id="ARBA00022679"/>
    </source>
</evidence>
<reference evidence="13" key="1">
    <citation type="submission" date="2020-07" db="EMBL/GenBank/DDBJ databases">
        <title>Severe corrosion of carbon steel in oil field produced water can be linked to methanogenic archaea containing a special type of NiFe hydrogenase.</title>
        <authorList>
            <person name="Lahme S."/>
            <person name="Mand J."/>
            <person name="Longwell J."/>
            <person name="Smith R."/>
            <person name="Enning D."/>
        </authorList>
    </citation>
    <scope>NUCLEOTIDE SEQUENCE</scope>
    <source>
        <strain evidence="13">MIC098Bin6</strain>
    </source>
</reference>
<dbReference type="InterPro" id="IPR050106">
    <property type="entry name" value="HistidinolP_aminotransfase"/>
</dbReference>
<evidence type="ECO:0000256" key="9">
    <source>
        <dbReference type="ARBA" id="ARBA00023102"/>
    </source>
</evidence>
<keyword evidence="9 11" id="KW-0368">Histidine biosynthesis</keyword>